<dbReference type="AlphaFoldDB" id="A0A285TU22"/>
<proteinExistence type="predicted"/>
<feature type="transmembrane region" description="Helical" evidence="1">
    <location>
        <begin position="63"/>
        <end position="91"/>
    </location>
</feature>
<reference evidence="2 3" key="1">
    <citation type="submission" date="2017-08" db="EMBL/GenBank/DDBJ databases">
        <authorList>
            <person name="de Groot N.N."/>
        </authorList>
    </citation>
    <scope>NUCLEOTIDE SEQUENCE [LARGE SCALE GENOMIC DNA]</scope>
    <source>
        <strain evidence="2 3">USBA 352</strain>
    </source>
</reference>
<sequence>MFKSLSLLRLQRMVRGFLFVPAVMAICGLVMAGAAVSIDRMNVLGSAYDALPFLNISTSGARAVLGTIAGAMMTVISLVYSLTLVVFTLAAGNIGPRLLETFTDNRVNQSTIGLLGATFLYSLFVLYVVGENEVPRLSVAIAILLATTSFFWVVYFVHDTARRVMVDNEIARTQRSLRSAIDRLLADEPKEEPDDRNAIPDDEGEPVLARTSGYVTAVQAEALLRNAVEYDGFVRVIARPGHFIIAGTPIAVLHRIAGDREALAEAVHRSVLLADARSADGDILFNVHLNVEIALRALSPGINDSYTAISALDQLSASLAIILQRGAPSSLITDKEDNPRVWLELIELKEIVGTALHPMRRAASGNVMVVLRLIQAIGRMGLVCRGDHAAILRTHLRLIATDAKIAVRNRDDRAEVAHELYKAHRILKDADRRS</sequence>
<feature type="transmembrane region" description="Helical" evidence="1">
    <location>
        <begin position="16"/>
        <end position="38"/>
    </location>
</feature>
<feature type="transmembrane region" description="Helical" evidence="1">
    <location>
        <begin position="136"/>
        <end position="157"/>
    </location>
</feature>
<dbReference type="EMBL" id="OBML01000019">
    <property type="protein sequence ID" value="SOC27619.1"/>
    <property type="molecule type" value="Genomic_DNA"/>
</dbReference>
<dbReference type="STRING" id="538381.GCA_001696535_03519"/>
<evidence type="ECO:0000313" key="2">
    <source>
        <dbReference type="EMBL" id="SOC27619.1"/>
    </source>
</evidence>
<name>A0A285TU22_9HYPH</name>
<organism evidence="2 3">
    <name type="scientific">Stappia indica</name>
    <dbReference type="NCBI Taxonomy" id="538381"/>
    <lineage>
        <taxon>Bacteria</taxon>
        <taxon>Pseudomonadati</taxon>
        <taxon>Pseudomonadota</taxon>
        <taxon>Alphaproteobacteria</taxon>
        <taxon>Hyphomicrobiales</taxon>
        <taxon>Stappiaceae</taxon>
        <taxon>Stappia</taxon>
    </lineage>
</organism>
<gene>
    <name evidence="2" type="ORF">SAMN05421512_1197</name>
</gene>
<accession>A0A285TU22</accession>
<keyword evidence="1" id="KW-0812">Transmembrane</keyword>
<dbReference type="Pfam" id="PF10011">
    <property type="entry name" value="DUF2254"/>
    <property type="match status" value="1"/>
</dbReference>
<dbReference type="RefSeq" id="WP_208980470.1">
    <property type="nucleotide sequence ID" value="NZ_OBML01000019.1"/>
</dbReference>
<dbReference type="Proteomes" id="UP000219331">
    <property type="component" value="Unassembled WGS sequence"/>
</dbReference>
<protein>
    <submittedName>
        <fullName evidence="2">Uncharacterized membrane protein</fullName>
    </submittedName>
</protein>
<keyword evidence="1" id="KW-1133">Transmembrane helix</keyword>
<keyword evidence="3" id="KW-1185">Reference proteome</keyword>
<feature type="transmembrane region" description="Helical" evidence="1">
    <location>
        <begin position="112"/>
        <end position="130"/>
    </location>
</feature>
<evidence type="ECO:0000313" key="3">
    <source>
        <dbReference type="Proteomes" id="UP000219331"/>
    </source>
</evidence>
<evidence type="ECO:0000256" key="1">
    <source>
        <dbReference type="SAM" id="Phobius"/>
    </source>
</evidence>
<dbReference type="InterPro" id="IPR018723">
    <property type="entry name" value="DUF2254_membrane"/>
</dbReference>
<keyword evidence="1" id="KW-0472">Membrane</keyword>